<feature type="region of interest" description="Disordered" evidence="5">
    <location>
        <begin position="755"/>
        <end position="788"/>
    </location>
</feature>
<dbReference type="PANTHER" id="PTHR23327:SF51">
    <property type="entry name" value="TRANSCRIPTIONAL REGULATOR OF YEAST FORM ADHERENCE 3"/>
    <property type="match status" value="1"/>
</dbReference>
<dbReference type="InterPro" id="IPR013083">
    <property type="entry name" value="Znf_RING/FYVE/PHD"/>
</dbReference>
<dbReference type="GO" id="GO:0008270">
    <property type="term" value="F:zinc ion binding"/>
    <property type="evidence" value="ECO:0007669"/>
    <property type="project" value="UniProtKB-KW"/>
</dbReference>
<name>A0A2J6QEX5_9HELO</name>
<dbReference type="CDD" id="cd16568">
    <property type="entry name" value="RING-HC_ScPSH1-like"/>
    <property type="match status" value="1"/>
</dbReference>
<dbReference type="PROSITE" id="PS50089">
    <property type="entry name" value="ZF_RING_2"/>
    <property type="match status" value="1"/>
</dbReference>
<dbReference type="InterPro" id="IPR001841">
    <property type="entry name" value="Znf_RING"/>
</dbReference>
<feature type="domain" description="RING-type" evidence="6">
    <location>
        <begin position="150"/>
        <end position="191"/>
    </location>
</feature>
<feature type="compositionally biased region" description="Basic and acidic residues" evidence="5">
    <location>
        <begin position="540"/>
        <end position="551"/>
    </location>
</feature>
<feature type="compositionally biased region" description="Polar residues" evidence="5">
    <location>
        <begin position="608"/>
        <end position="634"/>
    </location>
</feature>
<proteinExistence type="predicted"/>
<evidence type="ECO:0000259" key="6">
    <source>
        <dbReference type="PROSITE" id="PS50089"/>
    </source>
</evidence>
<dbReference type="OrthoDB" id="6105938at2759"/>
<keyword evidence="3" id="KW-0862">Zinc</keyword>
<reference evidence="7 8" key="1">
    <citation type="submission" date="2016-05" db="EMBL/GenBank/DDBJ databases">
        <title>A degradative enzymes factory behind the ericoid mycorrhizal symbiosis.</title>
        <authorList>
            <consortium name="DOE Joint Genome Institute"/>
            <person name="Martino E."/>
            <person name="Morin E."/>
            <person name="Grelet G."/>
            <person name="Kuo A."/>
            <person name="Kohler A."/>
            <person name="Daghino S."/>
            <person name="Barry K."/>
            <person name="Choi C."/>
            <person name="Cichocki N."/>
            <person name="Clum A."/>
            <person name="Copeland A."/>
            <person name="Hainaut M."/>
            <person name="Haridas S."/>
            <person name="Labutti K."/>
            <person name="Lindquist E."/>
            <person name="Lipzen A."/>
            <person name="Khouja H.-R."/>
            <person name="Murat C."/>
            <person name="Ohm R."/>
            <person name="Olson A."/>
            <person name="Spatafora J."/>
            <person name="Veneault-Fourrey C."/>
            <person name="Henrissat B."/>
            <person name="Grigoriev I."/>
            <person name="Martin F."/>
            <person name="Perotto S."/>
        </authorList>
    </citation>
    <scope>NUCLEOTIDE SEQUENCE [LARGE SCALE GENOMIC DNA]</scope>
    <source>
        <strain evidence="7 8">UAMH 7357</strain>
    </source>
</reference>
<evidence type="ECO:0000313" key="8">
    <source>
        <dbReference type="Proteomes" id="UP000235672"/>
    </source>
</evidence>
<feature type="region of interest" description="Disordered" evidence="5">
    <location>
        <begin position="352"/>
        <end position="448"/>
    </location>
</feature>
<organism evidence="7 8">
    <name type="scientific">Hyaloscypha hepaticicola</name>
    <dbReference type="NCBI Taxonomy" id="2082293"/>
    <lineage>
        <taxon>Eukaryota</taxon>
        <taxon>Fungi</taxon>
        <taxon>Dikarya</taxon>
        <taxon>Ascomycota</taxon>
        <taxon>Pezizomycotina</taxon>
        <taxon>Leotiomycetes</taxon>
        <taxon>Helotiales</taxon>
        <taxon>Hyaloscyphaceae</taxon>
        <taxon>Hyaloscypha</taxon>
    </lineage>
</organism>
<keyword evidence="8" id="KW-1185">Reference proteome</keyword>
<feature type="compositionally biased region" description="Basic and acidic residues" evidence="5">
    <location>
        <begin position="562"/>
        <end position="591"/>
    </location>
</feature>
<dbReference type="EMBL" id="KZ613471">
    <property type="protein sequence ID" value="PMD24825.1"/>
    <property type="molecule type" value="Genomic_DNA"/>
</dbReference>
<dbReference type="Pfam" id="PF13920">
    <property type="entry name" value="zf-C3HC4_3"/>
    <property type="match status" value="1"/>
</dbReference>
<dbReference type="AlphaFoldDB" id="A0A2J6QEX5"/>
<feature type="compositionally biased region" description="Polar residues" evidence="5">
    <location>
        <begin position="106"/>
        <end position="118"/>
    </location>
</feature>
<dbReference type="PANTHER" id="PTHR23327">
    <property type="entry name" value="RING FINGER PROTEIN 127"/>
    <property type="match status" value="1"/>
</dbReference>
<keyword evidence="2 4" id="KW-0863">Zinc-finger</keyword>
<dbReference type="InterPro" id="IPR017907">
    <property type="entry name" value="Znf_RING_CS"/>
</dbReference>
<dbReference type="STRING" id="1745343.A0A2J6QEX5"/>
<protein>
    <recommendedName>
        <fullName evidence="6">RING-type domain-containing protein</fullName>
    </recommendedName>
</protein>
<dbReference type="Proteomes" id="UP000235672">
    <property type="component" value="Unassembled WGS sequence"/>
</dbReference>
<evidence type="ECO:0000256" key="3">
    <source>
        <dbReference type="ARBA" id="ARBA00022833"/>
    </source>
</evidence>
<feature type="compositionally biased region" description="Acidic residues" evidence="5">
    <location>
        <begin position="491"/>
        <end position="504"/>
    </location>
</feature>
<feature type="compositionally biased region" description="Low complexity" evidence="5">
    <location>
        <begin position="597"/>
        <end position="607"/>
    </location>
</feature>
<evidence type="ECO:0000256" key="1">
    <source>
        <dbReference type="ARBA" id="ARBA00022723"/>
    </source>
</evidence>
<dbReference type="Gene3D" id="3.30.40.10">
    <property type="entry name" value="Zinc/RING finger domain, C3HC4 (zinc finger)"/>
    <property type="match status" value="1"/>
</dbReference>
<gene>
    <name evidence="7" type="ORF">NA56DRAFT_745439</name>
</gene>
<feature type="compositionally biased region" description="Low complexity" evidence="5">
    <location>
        <begin position="525"/>
        <end position="536"/>
    </location>
</feature>
<feature type="compositionally biased region" description="Polar residues" evidence="5">
    <location>
        <begin position="439"/>
        <end position="448"/>
    </location>
</feature>
<dbReference type="PROSITE" id="PS00518">
    <property type="entry name" value="ZF_RING_1"/>
    <property type="match status" value="1"/>
</dbReference>
<dbReference type="SUPFAM" id="SSF57850">
    <property type="entry name" value="RING/U-box"/>
    <property type="match status" value="1"/>
</dbReference>
<evidence type="ECO:0000256" key="2">
    <source>
        <dbReference type="ARBA" id="ARBA00022771"/>
    </source>
</evidence>
<feature type="region of interest" description="Disordered" evidence="5">
    <location>
        <begin position="462"/>
        <end position="664"/>
    </location>
</feature>
<evidence type="ECO:0000256" key="4">
    <source>
        <dbReference type="PROSITE-ProRule" id="PRU00175"/>
    </source>
</evidence>
<dbReference type="SMART" id="SM00184">
    <property type="entry name" value="RING"/>
    <property type="match status" value="1"/>
</dbReference>
<evidence type="ECO:0000313" key="7">
    <source>
        <dbReference type="EMBL" id="PMD24825.1"/>
    </source>
</evidence>
<feature type="region of interest" description="Disordered" evidence="5">
    <location>
        <begin position="101"/>
        <end position="131"/>
    </location>
</feature>
<keyword evidence="1" id="KW-0479">Metal-binding</keyword>
<evidence type="ECO:0000256" key="5">
    <source>
        <dbReference type="SAM" id="MobiDB-lite"/>
    </source>
</evidence>
<accession>A0A2J6QEX5</accession>
<sequence>MLRRLWCPHHVPSPDKDSINLNLQTSITQHHEQRPQLDATSISLPPDAWSLRWEEQRSFSTIPPKRLALRPCRRATGTQLHFYTMAPSSAPSTSVTLGKTRLRGTASASREATPTASKPSPGKMPKTRSDTGVAGLLKTDLVAIRDLATCSICDQLLYEPWTLACGHTYCYSCLCNWFVPNKRKKTCPECRAKVKAMPGPNFLVKQMVEVLMKRKEILPDDESAEQHYQKKLEEIGEVEKDRNGPDGLFKGTFPALKIPWRDEADGVMRCPDCGHEHEGGPACENCGIELDVDDFFSDIDDDFDADALDDGLDSGLDEIEAEILERGGHPYLAGIPRPRPWHAFVQHYHHHHHRYPTSDPSDGSDMGSDEEENEGSLHEFVAPDDEEPVRAPGRNPNNRHVITISDDDDSDEGGAVSNRRPQRRGRQAGNIPPAAPSVISLTTTSTNVSEAGDEADMLRHAGWSPLDQGNESELDGYVEYRYEGYHTGDGVTEDDQDSDEDSDTNTETMEANLHTDDDEDDNRSRSYPYSYGRSPSLTPGEDRSHPPHPDFEPYSPYYQPILRRDPDEHFDADSELEHSSDLEQLTDRDGDTDMTPSRASRSVSVASTINANPYARNTYTESRSNRGVSLSTNNDHGRVSELSMGGRGERFDNSGHGQDTPNLGEANEMHEIEEGSTDSSIRPPPRRLPRRYHTNFRGQHYDPRISQMFAEHQQSLRGTRDNPIGLDDFGLDDEVYREPASRHRRMTAYRNMPARRVDPLRSSRSPSATRIISVADRSSRIPRQYRRN</sequence>